<keyword evidence="11" id="KW-1185">Reference proteome</keyword>
<evidence type="ECO:0000313" key="11">
    <source>
        <dbReference type="Proteomes" id="UP000295515"/>
    </source>
</evidence>
<evidence type="ECO:0000256" key="8">
    <source>
        <dbReference type="SAM" id="SignalP"/>
    </source>
</evidence>
<sequence length="433" mass="48493">MSHKRICMSLLSLCLIATLTYQPIHAEDFAGQESHYIKLCSSSKLTSKQQKTCKQFNTYLNDKNKKLAKEAKDTKKDVQETKKSIDDIAQEISKIDTKIQSAKSELNYVQKNITALQKKVTNQNQQLQERLYTMQTTMNSNLFVTYIFGAESFTDFISRVVNFKEITSYEHDLVKQLNENLDEIKKQESTLKQLKNSLETDKTKQASLQKTFQAKLLEQNKTIASNSSQVSKNQESMEKIQANLAALQKAANESKVSNVTHATPNKKPSKPSTKPDTNQQKPDTTPQGTPSNDDLTSNEELGLKIANKALSRLGYMYVWAGGHSMSSITNPNWTQFDCSGLVNWAHYQAGVNIGVQYTGSLVGLGKSVSRNNLQAGDIILFSSNGTSGGVHHVGIYIGNNQMVHAPTTGSPISVANLSYNYWQKEWYTCRRLY</sequence>
<comment type="caution">
    <text evidence="10">The sequence shown here is derived from an EMBL/GenBank/DDBJ whole genome shotgun (WGS) entry which is preliminary data.</text>
</comment>
<evidence type="ECO:0000256" key="7">
    <source>
        <dbReference type="SAM" id="MobiDB-lite"/>
    </source>
</evidence>
<keyword evidence="6" id="KW-0175">Coiled coil</keyword>
<evidence type="ECO:0000256" key="3">
    <source>
        <dbReference type="ARBA" id="ARBA00022729"/>
    </source>
</evidence>
<feature type="coiled-coil region" evidence="6">
    <location>
        <begin position="174"/>
        <end position="204"/>
    </location>
</feature>
<evidence type="ECO:0000256" key="1">
    <source>
        <dbReference type="ARBA" id="ARBA00007074"/>
    </source>
</evidence>
<feature type="compositionally biased region" description="Polar residues" evidence="7">
    <location>
        <begin position="276"/>
        <end position="297"/>
    </location>
</feature>
<evidence type="ECO:0000256" key="2">
    <source>
        <dbReference type="ARBA" id="ARBA00022670"/>
    </source>
</evidence>
<keyword evidence="5" id="KW-0788">Thiol protease</keyword>
<dbReference type="GO" id="GO:0008234">
    <property type="term" value="F:cysteine-type peptidase activity"/>
    <property type="evidence" value="ECO:0007669"/>
    <property type="project" value="UniProtKB-KW"/>
</dbReference>
<gene>
    <name evidence="10" type="ORF">EDD60_10824</name>
</gene>
<name>A0A4R3Z3H2_9FIRM</name>
<organism evidence="10 11">
    <name type="scientific">Longibaculum muris</name>
    <dbReference type="NCBI Taxonomy" id="1796628"/>
    <lineage>
        <taxon>Bacteria</taxon>
        <taxon>Bacillati</taxon>
        <taxon>Bacillota</taxon>
        <taxon>Erysipelotrichia</taxon>
        <taxon>Erysipelotrichales</taxon>
        <taxon>Coprobacillaceae</taxon>
        <taxon>Longibaculum</taxon>
    </lineage>
</organism>
<dbReference type="PANTHER" id="PTHR47053">
    <property type="entry name" value="MUREIN DD-ENDOPEPTIDASE MEPH-RELATED"/>
    <property type="match status" value="1"/>
</dbReference>
<evidence type="ECO:0000256" key="5">
    <source>
        <dbReference type="ARBA" id="ARBA00022807"/>
    </source>
</evidence>
<dbReference type="InterPro" id="IPR057309">
    <property type="entry name" value="PcsB_CC"/>
</dbReference>
<accession>A0A4R3Z3H2</accession>
<dbReference type="Pfam" id="PF24568">
    <property type="entry name" value="CC_PcsB"/>
    <property type="match status" value="1"/>
</dbReference>
<keyword evidence="3 8" id="KW-0732">Signal</keyword>
<dbReference type="EMBL" id="SMCQ01000008">
    <property type="protein sequence ID" value="TCV99585.1"/>
    <property type="molecule type" value="Genomic_DNA"/>
</dbReference>
<dbReference type="PANTHER" id="PTHR47053:SF1">
    <property type="entry name" value="MUREIN DD-ENDOPEPTIDASE MEPH-RELATED"/>
    <property type="match status" value="1"/>
</dbReference>
<dbReference type="InterPro" id="IPR038765">
    <property type="entry name" value="Papain-like_cys_pep_sf"/>
</dbReference>
<dbReference type="InterPro" id="IPR051202">
    <property type="entry name" value="Peptidase_C40"/>
</dbReference>
<dbReference type="GO" id="GO:0006508">
    <property type="term" value="P:proteolysis"/>
    <property type="evidence" value="ECO:0007669"/>
    <property type="project" value="UniProtKB-KW"/>
</dbReference>
<protein>
    <submittedName>
        <fullName evidence="10">Cell wall-associated NlpC family hydrolase</fullName>
    </submittedName>
</protein>
<evidence type="ECO:0000256" key="6">
    <source>
        <dbReference type="SAM" id="Coils"/>
    </source>
</evidence>
<feature type="signal peptide" evidence="8">
    <location>
        <begin position="1"/>
        <end position="26"/>
    </location>
</feature>
<evidence type="ECO:0000259" key="9">
    <source>
        <dbReference type="PROSITE" id="PS51935"/>
    </source>
</evidence>
<dbReference type="Gene3D" id="6.10.250.3150">
    <property type="match status" value="1"/>
</dbReference>
<dbReference type="Pfam" id="PF00877">
    <property type="entry name" value="NLPC_P60"/>
    <property type="match status" value="1"/>
</dbReference>
<dbReference type="Proteomes" id="UP000295515">
    <property type="component" value="Unassembled WGS sequence"/>
</dbReference>
<dbReference type="PROSITE" id="PS51935">
    <property type="entry name" value="NLPC_P60"/>
    <property type="match status" value="1"/>
</dbReference>
<comment type="similarity">
    <text evidence="1">Belongs to the peptidase C40 family.</text>
</comment>
<dbReference type="InterPro" id="IPR000064">
    <property type="entry name" value="NLP_P60_dom"/>
</dbReference>
<dbReference type="GeneID" id="98915222"/>
<feature type="region of interest" description="Disordered" evidence="7">
    <location>
        <begin position="251"/>
        <end position="297"/>
    </location>
</feature>
<keyword evidence="4 10" id="KW-0378">Hydrolase</keyword>
<proteinExistence type="inferred from homology"/>
<feature type="coiled-coil region" evidence="6">
    <location>
        <begin position="64"/>
        <end position="119"/>
    </location>
</feature>
<evidence type="ECO:0000256" key="4">
    <source>
        <dbReference type="ARBA" id="ARBA00022801"/>
    </source>
</evidence>
<feature type="chain" id="PRO_5020448796" evidence="8">
    <location>
        <begin position="27"/>
        <end position="433"/>
    </location>
</feature>
<dbReference type="SUPFAM" id="SSF54001">
    <property type="entry name" value="Cysteine proteinases"/>
    <property type="match status" value="1"/>
</dbReference>
<evidence type="ECO:0000313" key="10">
    <source>
        <dbReference type="EMBL" id="TCV99585.1"/>
    </source>
</evidence>
<dbReference type="AlphaFoldDB" id="A0A4R3Z3H2"/>
<keyword evidence="2" id="KW-0645">Protease</keyword>
<feature type="domain" description="NlpC/P60" evidence="9">
    <location>
        <begin position="299"/>
        <end position="433"/>
    </location>
</feature>
<dbReference type="RefSeq" id="WP_243646652.1">
    <property type="nucleotide sequence ID" value="NZ_JANKBF010000015.1"/>
</dbReference>
<dbReference type="Gene3D" id="3.90.1720.10">
    <property type="entry name" value="endopeptidase domain like (from Nostoc punctiforme)"/>
    <property type="match status" value="1"/>
</dbReference>
<feature type="compositionally biased region" description="Low complexity" evidence="7">
    <location>
        <begin position="263"/>
        <end position="275"/>
    </location>
</feature>
<reference evidence="10 11" key="1">
    <citation type="submission" date="2019-03" db="EMBL/GenBank/DDBJ databases">
        <title>Genomic Encyclopedia of Type Strains, Phase IV (KMG-IV): sequencing the most valuable type-strain genomes for metagenomic binning, comparative biology and taxonomic classification.</title>
        <authorList>
            <person name="Goeker M."/>
        </authorList>
    </citation>
    <scope>NUCLEOTIDE SEQUENCE [LARGE SCALE GENOMIC DNA]</scope>
    <source>
        <strain evidence="10 11">DSM 29487</strain>
    </source>
</reference>